<dbReference type="PANTHER" id="PTHR22603">
    <property type="entry name" value="CHOLINE/ETHANOALAMINE KINASE"/>
    <property type="match status" value="1"/>
</dbReference>
<protein>
    <recommendedName>
        <fullName evidence="3">Phosphotransferase family protein</fullName>
    </recommendedName>
</protein>
<dbReference type="InterPro" id="IPR011009">
    <property type="entry name" value="Kinase-like_dom_sf"/>
</dbReference>
<accession>A0A3G1KQ92</accession>
<dbReference type="SUPFAM" id="SSF56112">
    <property type="entry name" value="Protein kinase-like (PK-like)"/>
    <property type="match status" value="1"/>
</dbReference>
<dbReference type="Gene3D" id="3.90.1200.10">
    <property type="match status" value="1"/>
</dbReference>
<dbReference type="PANTHER" id="PTHR22603:SF66">
    <property type="entry name" value="ETHANOLAMINE KINASE"/>
    <property type="match status" value="1"/>
</dbReference>
<sequence length="331" mass="37974">METKQILVDDSISLEHRAMIFGIMSKVPLFAGQDIERIEVLGGGLTNSNYKVTLGGVPYAVRVYGEGTSEYIDRKAEKYNAQLMSDIGVNARIFYFDEDSGSAVCEFLDHSKTFHADDFRDHESLRQAARILQKVHRSGQRFINRFDPCQVTDQYARILHKKDFPLYEEFPPLDAKKNQIQRALEKSTRPLVPSHNDTLAENFLLNEAGLFLIDWEYSGMNDPMYDLGDFATENELSVEEEMVFLREYFGGEVSPEQYGELVINKFLVDLFWATWSLLQIANGKEREYYWDYGMTRINRCLRYMGMEDFDRYIEGIASAADGQKLSGGAIG</sequence>
<dbReference type="GO" id="GO:0006646">
    <property type="term" value="P:phosphatidylethanolamine biosynthetic process"/>
    <property type="evidence" value="ECO:0007669"/>
    <property type="project" value="TreeGrafter"/>
</dbReference>
<keyword evidence="2" id="KW-1185">Reference proteome</keyword>
<evidence type="ECO:0000313" key="1">
    <source>
        <dbReference type="EMBL" id="ATW24606.1"/>
    </source>
</evidence>
<dbReference type="OrthoDB" id="9803871at2"/>
<gene>
    <name evidence="1" type="ORF">DCMF_07240</name>
</gene>
<dbReference type="RefSeq" id="WP_148133810.1">
    <property type="nucleotide sequence ID" value="NZ_CP017634.1"/>
</dbReference>
<dbReference type="GO" id="GO:0005737">
    <property type="term" value="C:cytoplasm"/>
    <property type="evidence" value="ECO:0007669"/>
    <property type="project" value="TreeGrafter"/>
</dbReference>
<dbReference type="Proteomes" id="UP000323521">
    <property type="component" value="Chromosome"/>
</dbReference>
<dbReference type="CDD" id="cd05151">
    <property type="entry name" value="ChoK-like"/>
    <property type="match status" value="1"/>
</dbReference>
<name>A0A3G1KQ92_FORW1</name>
<evidence type="ECO:0008006" key="3">
    <source>
        <dbReference type="Google" id="ProtNLM"/>
    </source>
</evidence>
<proteinExistence type="predicted"/>
<reference evidence="1 2" key="1">
    <citation type="submission" date="2016-10" db="EMBL/GenBank/DDBJ databases">
        <title>Complete Genome Sequence of Peptococcaceae strain DCMF.</title>
        <authorList>
            <person name="Edwards R.J."/>
            <person name="Holland S.I."/>
            <person name="Deshpande N.P."/>
            <person name="Wong Y.K."/>
            <person name="Ertan H."/>
            <person name="Manefield M."/>
            <person name="Russell T.L."/>
            <person name="Lee M.J."/>
        </authorList>
    </citation>
    <scope>NUCLEOTIDE SEQUENCE [LARGE SCALE GENOMIC DNA]</scope>
    <source>
        <strain evidence="1 2">DCMF</strain>
    </source>
</reference>
<organism evidence="1 2">
    <name type="scientific">Formimonas warabiya</name>
    <dbReference type="NCBI Taxonomy" id="1761012"/>
    <lineage>
        <taxon>Bacteria</taxon>
        <taxon>Bacillati</taxon>
        <taxon>Bacillota</taxon>
        <taxon>Clostridia</taxon>
        <taxon>Eubacteriales</taxon>
        <taxon>Peptococcaceae</taxon>
        <taxon>Candidatus Formimonas</taxon>
    </lineage>
</organism>
<dbReference type="Gene3D" id="3.30.200.20">
    <property type="entry name" value="Phosphorylase Kinase, domain 1"/>
    <property type="match status" value="1"/>
</dbReference>
<evidence type="ECO:0000313" key="2">
    <source>
        <dbReference type="Proteomes" id="UP000323521"/>
    </source>
</evidence>
<dbReference type="KEGG" id="fwa:DCMF_07240"/>
<dbReference type="GO" id="GO:0004305">
    <property type="term" value="F:ethanolamine kinase activity"/>
    <property type="evidence" value="ECO:0007669"/>
    <property type="project" value="TreeGrafter"/>
</dbReference>
<dbReference type="Pfam" id="PF01633">
    <property type="entry name" value="Choline_kinase"/>
    <property type="match status" value="1"/>
</dbReference>
<dbReference type="AlphaFoldDB" id="A0A3G1KQ92"/>
<dbReference type="EMBL" id="CP017634">
    <property type="protein sequence ID" value="ATW24606.1"/>
    <property type="molecule type" value="Genomic_DNA"/>
</dbReference>